<dbReference type="GO" id="GO:0008233">
    <property type="term" value="F:peptidase activity"/>
    <property type="evidence" value="ECO:0007669"/>
    <property type="project" value="InterPro"/>
</dbReference>
<dbReference type="InterPro" id="IPR039421">
    <property type="entry name" value="Type_1_exporter"/>
</dbReference>
<evidence type="ECO:0000256" key="6">
    <source>
        <dbReference type="ARBA" id="ARBA00022840"/>
    </source>
</evidence>
<evidence type="ECO:0000256" key="9">
    <source>
        <dbReference type="SAM" id="Phobius"/>
    </source>
</evidence>
<dbReference type="InterPro" id="IPR003439">
    <property type="entry name" value="ABC_transporter-like_ATP-bd"/>
</dbReference>
<evidence type="ECO:0000259" key="10">
    <source>
        <dbReference type="PROSITE" id="PS50893"/>
    </source>
</evidence>
<keyword evidence="5" id="KW-0547">Nucleotide-binding</keyword>
<dbReference type="InterPro" id="IPR011527">
    <property type="entry name" value="ABC1_TM_dom"/>
</dbReference>
<dbReference type="FunFam" id="3.40.50.300:FF:000299">
    <property type="entry name" value="ABC transporter ATP-binding protein/permease"/>
    <property type="match status" value="1"/>
</dbReference>
<dbReference type="InterPro" id="IPR005074">
    <property type="entry name" value="Peptidase_C39"/>
</dbReference>
<feature type="domain" description="ABC transporter" evidence="10">
    <location>
        <begin position="553"/>
        <end position="790"/>
    </location>
</feature>
<dbReference type="PANTHER" id="PTHR24221">
    <property type="entry name" value="ATP-BINDING CASSETTE SUB-FAMILY B"/>
    <property type="match status" value="1"/>
</dbReference>
<evidence type="ECO:0000259" key="11">
    <source>
        <dbReference type="PROSITE" id="PS50929"/>
    </source>
</evidence>
<feature type="transmembrane region" description="Helical" evidence="9">
    <location>
        <begin position="376"/>
        <end position="394"/>
    </location>
</feature>
<keyword evidence="3" id="KW-1003">Cell membrane</keyword>
<organism evidence="13 14">
    <name type="scientific">Sinobacterium caligoides</name>
    <dbReference type="NCBI Taxonomy" id="933926"/>
    <lineage>
        <taxon>Bacteria</taxon>
        <taxon>Pseudomonadati</taxon>
        <taxon>Pseudomonadota</taxon>
        <taxon>Gammaproteobacteria</taxon>
        <taxon>Cellvibrionales</taxon>
        <taxon>Spongiibacteraceae</taxon>
        <taxon>Sinobacterium</taxon>
    </lineage>
</organism>
<dbReference type="Proteomes" id="UP000275394">
    <property type="component" value="Unassembled WGS sequence"/>
</dbReference>
<keyword evidence="8 9" id="KW-0472">Membrane</keyword>
<name>A0A3N2DYQ9_9GAMM</name>
<dbReference type="PROSITE" id="PS50990">
    <property type="entry name" value="PEPTIDASE_C39"/>
    <property type="match status" value="1"/>
</dbReference>
<dbReference type="InterPro" id="IPR036640">
    <property type="entry name" value="ABC1_TM_sf"/>
</dbReference>
<dbReference type="GO" id="GO:0140359">
    <property type="term" value="F:ABC-type transporter activity"/>
    <property type="evidence" value="ECO:0007669"/>
    <property type="project" value="InterPro"/>
</dbReference>
<dbReference type="EMBL" id="RKHR01000003">
    <property type="protein sequence ID" value="ROS04991.1"/>
    <property type="molecule type" value="Genomic_DNA"/>
</dbReference>
<feature type="transmembrane region" description="Helical" evidence="9">
    <location>
        <begin position="352"/>
        <end position="370"/>
    </location>
</feature>
<keyword evidence="7 9" id="KW-1133">Transmembrane helix</keyword>
<keyword evidence="2" id="KW-0813">Transport</keyword>
<accession>A0A3N2DYQ9</accession>
<evidence type="ECO:0000256" key="3">
    <source>
        <dbReference type="ARBA" id="ARBA00022475"/>
    </source>
</evidence>
<evidence type="ECO:0000313" key="14">
    <source>
        <dbReference type="Proteomes" id="UP000275394"/>
    </source>
</evidence>
<feature type="domain" description="Peptidase C39" evidence="12">
    <location>
        <begin position="84"/>
        <end position="205"/>
    </location>
</feature>
<evidence type="ECO:0000256" key="2">
    <source>
        <dbReference type="ARBA" id="ARBA00022448"/>
    </source>
</evidence>
<dbReference type="Pfam" id="PF03412">
    <property type="entry name" value="Peptidase_C39"/>
    <property type="match status" value="1"/>
</dbReference>
<dbReference type="CDD" id="cd02421">
    <property type="entry name" value="Peptidase_C39_likeD"/>
    <property type="match status" value="1"/>
</dbReference>
<dbReference type="PANTHER" id="PTHR24221:SF248">
    <property type="entry name" value="ABC TRANSPORTER TRANSMEMBRANE REGION"/>
    <property type="match status" value="1"/>
</dbReference>
<dbReference type="CDD" id="cd03245">
    <property type="entry name" value="ABCC_bacteriocin_exporters"/>
    <property type="match status" value="1"/>
</dbReference>
<evidence type="ECO:0000313" key="13">
    <source>
        <dbReference type="EMBL" id="ROS04991.1"/>
    </source>
</evidence>
<dbReference type="SUPFAM" id="SSF90123">
    <property type="entry name" value="ABC transporter transmembrane region"/>
    <property type="match status" value="1"/>
</dbReference>
<dbReference type="Gene3D" id="3.90.70.10">
    <property type="entry name" value="Cysteine proteinases"/>
    <property type="match status" value="1"/>
</dbReference>
<dbReference type="AlphaFoldDB" id="A0A3N2DYQ9"/>
<keyword evidence="4 9" id="KW-0812">Transmembrane</keyword>
<dbReference type="Pfam" id="PF00005">
    <property type="entry name" value="ABC_tran"/>
    <property type="match status" value="1"/>
</dbReference>
<keyword evidence="14" id="KW-1185">Reference proteome</keyword>
<evidence type="ECO:0000256" key="8">
    <source>
        <dbReference type="ARBA" id="ARBA00023136"/>
    </source>
</evidence>
<gene>
    <name evidence="13" type="ORF">EDC56_0510</name>
</gene>
<dbReference type="Gene3D" id="3.40.50.300">
    <property type="entry name" value="P-loop containing nucleotide triphosphate hydrolases"/>
    <property type="match status" value="1"/>
</dbReference>
<comment type="caution">
    <text evidence="13">The sequence shown here is derived from an EMBL/GenBank/DDBJ whole genome shotgun (WGS) entry which is preliminary data.</text>
</comment>
<dbReference type="InterPro" id="IPR003593">
    <property type="entry name" value="AAA+_ATPase"/>
</dbReference>
<dbReference type="GO" id="GO:0034040">
    <property type="term" value="F:ATPase-coupled lipid transmembrane transporter activity"/>
    <property type="evidence" value="ECO:0007669"/>
    <property type="project" value="TreeGrafter"/>
</dbReference>
<dbReference type="Pfam" id="PF00664">
    <property type="entry name" value="ABC_membrane"/>
    <property type="match status" value="1"/>
</dbReference>
<feature type="transmembrane region" description="Helical" evidence="9">
    <location>
        <begin position="241"/>
        <end position="263"/>
    </location>
</feature>
<dbReference type="CDD" id="cd18587">
    <property type="entry name" value="ABC_6TM_LapB_like"/>
    <property type="match status" value="1"/>
</dbReference>
<feature type="transmembrane region" description="Helical" evidence="9">
    <location>
        <begin position="275"/>
        <end position="292"/>
    </location>
</feature>
<dbReference type="GO" id="GO:0005524">
    <property type="term" value="F:ATP binding"/>
    <property type="evidence" value="ECO:0007669"/>
    <property type="project" value="UniProtKB-KW"/>
</dbReference>
<dbReference type="Gene3D" id="1.20.1560.10">
    <property type="entry name" value="ABC transporter type 1, transmembrane domain"/>
    <property type="match status" value="1"/>
</dbReference>
<keyword evidence="6 13" id="KW-0067">ATP-binding</keyword>
<evidence type="ECO:0000259" key="12">
    <source>
        <dbReference type="PROSITE" id="PS50990"/>
    </source>
</evidence>
<dbReference type="InterPro" id="IPR027417">
    <property type="entry name" value="P-loop_NTPase"/>
</dbReference>
<dbReference type="GO" id="GO:0016887">
    <property type="term" value="F:ATP hydrolysis activity"/>
    <property type="evidence" value="ECO:0007669"/>
    <property type="project" value="InterPro"/>
</dbReference>
<dbReference type="InterPro" id="IPR017750">
    <property type="entry name" value="ATPase_T1SS"/>
</dbReference>
<reference evidence="13 14" key="1">
    <citation type="submission" date="2018-11" db="EMBL/GenBank/DDBJ databases">
        <title>Genomic Encyclopedia of Type Strains, Phase IV (KMG-IV): sequencing the most valuable type-strain genomes for metagenomic binning, comparative biology and taxonomic classification.</title>
        <authorList>
            <person name="Goeker M."/>
        </authorList>
    </citation>
    <scope>NUCLEOTIDE SEQUENCE [LARGE SCALE GENOMIC DNA]</scope>
    <source>
        <strain evidence="13 14">DSM 100316</strain>
    </source>
</reference>
<proteinExistence type="predicted"/>
<dbReference type="GO" id="GO:0006508">
    <property type="term" value="P:proteolysis"/>
    <property type="evidence" value="ECO:0007669"/>
    <property type="project" value="InterPro"/>
</dbReference>
<evidence type="ECO:0000256" key="1">
    <source>
        <dbReference type="ARBA" id="ARBA00004651"/>
    </source>
</evidence>
<evidence type="ECO:0000256" key="5">
    <source>
        <dbReference type="ARBA" id="ARBA00022741"/>
    </source>
</evidence>
<dbReference type="SMART" id="SM00382">
    <property type="entry name" value="AAA"/>
    <property type="match status" value="1"/>
</dbReference>
<dbReference type="PROSITE" id="PS00211">
    <property type="entry name" value="ABC_TRANSPORTER_1"/>
    <property type="match status" value="1"/>
</dbReference>
<dbReference type="SUPFAM" id="SSF52540">
    <property type="entry name" value="P-loop containing nucleoside triphosphate hydrolases"/>
    <property type="match status" value="1"/>
</dbReference>
<dbReference type="GO" id="GO:0005886">
    <property type="term" value="C:plasma membrane"/>
    <property type="evidence" value="ECO:0007669"/>
    <property type="project" value="UniProtKB-SubCell"/>
</dbReference>
<evidence type="ECO:0000256" key="7">
    <source>
        <dbReference type="ARBA" id="ARBA00022989"/>
    </source>
</evidence>
<dbReference type="PROSITE" id="PS50893">
    <property type="entry name" value="ABC_TRANSPORTER_2"/>
    <property type="match status" value="1"/>
</dbReference>
<protein>
    <submittedName>
        <fullName evidence="13">ATP-binding cassette subfamily C protein LapB</fullName>
    </submittedName>
</protein>
<feature type="domain" description="ABC transmembrane type-1" evidence="11">
    <location>
        <begin position="241"/>
        <end position="519"/>
    </location>
</feature>
<sequence length="794" mass="88015">MLGGDCTSLRRSGHICRVSRRKSRVFCRRAQVREGSDGNAAVSSVKMGNSGLPAEETGLSEPAVYRRRASDRISGELKRLYDSQLIDVDPLLNCLDFMCRYYGVALTEEDLTAGLPVVDNKLTPSLFIRAAEQHEFSSQLLRKPLLKLNKHLFPVVLLLRENHACVLMDVQGEIAHVVLAELKQGVTKIPLAELESLYLGRCLLLKPSYRYDAERKNFIPETTGHWFWSCLRRDRFIFSEVLLASLMINLFALASPLFVMNVYDRIVPNNSLDSLWVLATGMAVVITFDLFLRSIRSYFLDSSAKRADNILSAHIYQRVLSVETKSRPKQAGAMANHLHEFDSLREFITSNAMTLIVDLPFTLIFLLIIGQVGGPLVWVPATVFCVVVLCMYFIKRAAQGPIDDLQQVTSQKQAKLIETLLCAETIKSYRAEGMFQQGWERIIRAISQKSYRVRMLANLSTTLCSTAQQLSTVAVVVGGVYLIGAGELTMGGLIACSLLSSRSLMPVGQLSGMMGRMTQFKRSLLMLDDIMARPCEDDVDTPYFNKSTIEGNIAFGEVDFSYPDAPLKALDKVSLEIKAGERLAILGRVGSGKSTLEKLIMRFYLAEQGRVTIDGIDIAKLHPATLRKHIGYIPQEISLVSGTVRDNIIIGAPLAEDEEMYRAAVLAGLQPFIEEHPHGFNAQVGEGGRNLSGGQRQMIAIARALLLDPPILLMDEPTHSMDSSTEKYFTRVISELVKKQGKTLILITHKASLLTLVDRVLLMEQGRIVTDSAKEAFLAAVGNGQSAIDAGREH</sequence>
<evidence type="ECO:0000256" key="4">
    <source>
        <dbReference type="ARBA" id="ARBA00022692"/>
    </source>
</evidence>
<dbReference type="OrthoDB" id="9806127at2"/>
<comment type="subcellular location">
    <subcellularLocation>
        <location evidence="1">Cell membrane</location>
        <topology evidence="1">Multi-pass membrane protein</topology>
    </subcellularLocation>
</comment>
<dbReference type="NCBIfam" id="TIGR03375">
    <property type="entry name" value="type_I_sec_LssB"/>
    <property type="match status" value="1"/>
</dbReference>
<dbReference type="PROSITE" id="PS50929">
    <property type="entry name" value="ABC_TM1F"/>
    <property type="match status" value="1"/>
</dbReference>
<dbReference type="InterPro" id="IPR017871">
    <property type="entry name" value="ABC_transporter-like_CS"/>
</dbReference>